<organism evidence="3 4">
    <name type="scientific">Candidatus Chryseopegocella kryptomonas</name>
    <dbReference type="NCBI Taxonomy" id="1633643"/>
    <lineage>
        <taxon>Bacteria</taxon>
        <taxon>Pseudomonadati</taxon>
        <taxon>Candidatus Kryptoniota</taxon>
        <taxon>Candidatus Chryseopegocella</taxon>
    </lineage>
</organism>
<dbReference type="GO" id="GO:0015159">
    <property type="term" value="F:polysaccharide transmembrane transporter activity"/>
    <property type="evidence" value="ECO:0007669"/>
    <property type="project" value="InterPro"/>
</dbReference>
<dbReference type="Pfam" id="PF10531">
    <property type="entry name" value="SLBB"/>
    <property type="match status" value="1"/>
</dbReference>
<feature type="domain" description="Soluble ligand binding" evidence="2">
    <location>
        <begin position="53"/>
        <end position="96"/>
    </location>
</feature>
<gene>
    <name evidence="3" type="ORF">JGI23_00130</name>
</gene>
<dbReference type="OrthoDB" id="9793939at2"/>
<keyword evidence="1" id="KW-0732">Signal</keyword>
<dbReference type="Gene3D" id="3.10.560.10">
    <property type="entry name" value="Outer membrane lipoprotein wza domain like"/>
    <property type="match status" value="1"/>
</dbReference>
<evidence type="ECO:0000313" key="3">
    <source>
        <dbReference type="EMBL" id="CUS96457.1"/>
    </source>
</evidence>
<name>A0A0P1MLY2_9BACT</name>
<dbReference type="RefSeq" id="WP_092346875.1">
    <property type="nucleotide sequence ID" value="NZ_CZVW01000001.1"/>
</dbReference>
<dbReference type="EMBL" id="CZVW01000001">
    <property type="protein sequence ID" value="CUS96457.1"/>
    <property type="molecule type" value="Genomic_DNA"/>
</dbReference>
<reference evidence="4" key="1">
    <citation type="submission" date="2015-11" db="EMBL/GenBank/DDBJ databases">
        <authorList>
            <person name="Varghese N."/>
        </authorList>
    </citation>
    <scope>NUCLEOTIDE SEQUENCE [LARGE SCALE GENOMIC DNA]</scope>
    <source>
        <strain evidence="4">JGI-23</strain>
    </source>
</reference>
<evidence type="ECO:0000256" key="1">
    <source>
        <dbReference type="SAM" id="SignalP"/>
    </source>
</evidence>
<sequence length="164" mass="17616">MLRKLILILLLFVSSAFAQLFEGGTRIITGGGSSAYYFVGKTGELTITVNLWGFVRNPGRYEVPSSTDLVQLISYGGGPLKEAKLKDVKIIRNVREDSTIVEKVIKVNVEKIIEDGEPSPILLPGDTVVVPGGSIDVIKDILAILRDIGLAAGGIAAIINVLRR</sequence>
<feature type="chain" id="PRO_5006067620" evidence="1">
    <location>
        <begin position="19"/>
        <end position="164"/>
    </location>
</feature>
<keyword evidence="4" id="KW-1185">Reference proteome</keyword>
<proteinExistence type="predicted"/>
<feature type="signal peptide" evidence="1">
    <location>
        <begin position="1"/>
        <end position="18"/>
    </location>
</feature>
<dbReference type="PANTHER" id="PTHR33619:SF3">
    <property type="entry name" value="POLYSACCHARIDE EXPORT PROTEIN GFCE-RELATED"/>
    <property type="match status" value="1"/>
</dbReference>
<dbReference type="InterPro" id="IPR019554">
    <property type="entry name" value="Soluble_ligand-bd"/>
</dbReference>
<protein>
    <submittedName>
        <fullName evidence="3">Polysaccharide export outer membrane protein</fullName>
    </submittedName>
</protein>
<dbReference type="AlphaFoldDB" id="A0A0P1MLY2"/>
<accession>A0A0P1MLY2</accession>
<evidence type="ECO:0000259" key="2">
    <source>
        <dbReference type="Pfam" id="PF10531"/>
    </source>
</evidence>
<evidence type="ECO:0000313" key="4">
    <source>
        <dbReference type="Proteomes" id="UP000199197"/>
    </source>
</evidence>
<dbReference type="InterPro" id="IPR049712">
    <property type="entry name" value="Poly_export"/>
</dbReference>
<dbReference type="PANTHER" id="PTHR33619">
    <property type="entry name" value="POLYSACCHARIDE EXPORT PROTEIN GFCE-RELATED"/>
    <property type="match status" value="1"/>
</dbReference>
<dbReference type="Proteomes" id="UP000199197">
    <property type="component" value="Unassembled WGS sequence"/>
</dbReference>